<dbReference type="InterPro" id="IPR058240">
    <property type="entry name" value="rSAM_sf"/>
</dbReference>
<dbReference type="NCBIfam" id="TIGR01210">
    <property type="entry name" value="archaeosine biosynthesis radical SAM protein RaSEA"/>
    <property type="match status" value="1"/>
</dbReference>
<organism evidence="2">
    <name type="scientific">Candidatus Heimdallarchaeum aukensis</name>
    <dbReference type="NCBI Taxonomy" id="2876573"/>
    <lineage>
        <taxon>Archaea</taxon>
        <taxon>Promethearchaeati</taxon>
        <taxon>Candidatus Heimdallarchaeota</taxon>
        <taxon>Candidatus Heimdallarchaeia (ex Rinke et al. 2021) (nom. nud.)</taxon>
        <taxon>Candidatus Heimdallarchaeales</taxon>
        <taxon>Candidatus Heimdallarchaeaceae</taxon>
        <taxon>Candidatus Heimdallarchaeum</taxon>
    </lineage>
</organism>
<sequence>MKINPSFSSIIHSYRQSALSKRSTSRRLVAWVEDHRLRTGPAKAIVFILPTRGCSWALSRSGGCSICGYLYDNPQKPDFSEMLSDFSSKLSSLIDPSLSYSIKLFTSGSILDSLEVPNHVLISILHELQPYSSSIKELVLESRPSYVTEKKLTLLRDHFDISKVEIAIGLESANNAILRDSINKGFFWEDFERATKRVFSFGAKIKAYLLFKPPFVSEFDSMLDVFNSVRQVVSLGVDTVSINAINIQRDTYLSSLFDKNLYRPPYLWSLVHICRELSTLYPNLRIICDPVAGGKKRGAHNCGSCDSTIVQALKDFTLSQDPNILQDLPSCSCKLEWKSYLFHSKLNNNDFFSLSF</sequence>
<accession>A0A9Y1FL44</accession>
<dbReference type="PIRSF" id="PIRSF004954">
    <property type="entry name" value="Radical_SAM"/>
    <property type="match status" value="1"/>
</dbReference>
<dbReference type="InterPro" id="IPR005909">
    <property type="entry name" value="RaSEA"/>
</dbReference>
<dbReference type="InterPro" id="IPR006638">
    <property type="entry name" value="Elp3/MiaA/NifB-like_rSAM"/>
</dbReference>
<dbReference type="GO" id="GO:0003824">
    <property type="term" value="F:catalytic activity"/>
    <property type="evidence" value="ECO:0007669"/>
    <property type="project" value="InterPro"/>
</dbReference>
<dbReference type="AlphaFoldDB" id="A0A9Y1FL44"/>
<name>A0A9Y1FL44_9ARCH</name>
<proteinExistence type="predicted"/>
<dbReference type="Proteomes" id="UP001201020">
    <property type="component" value="Chromosome"/>
</dbReference>
<protein>
    <submittedName>
        <fullName evidence="2">Archaeosine biosynthesis radical SAM protein RaSEA</fullName>
    </submittedName>
</protein>
<evidence type="ECO:0000313" key="2">
    <source>
        <dbReference type="EMBL" id="UJG40198.1"/>
    </source>
</evidence>
<gene>
    <name evidence="2" type="ORF">K9W45_10185</name>
</gene>
<reference evidence="2" key="1">
    <citation type="journal article" date="2022" name="Nat. Microbiol.">
        <title>Unique mobile elements and scalable gene flow at the prokaryote-eukaryote boundary revealed by circularized Asgard archaea genomes.</title>
        <authorList>
            <person name="Wu F."/>
            <person name="Speth D.R."/>
            <person name="Philosof A."/>
            <person name="Cremiere A."/>
            <person name="Narayanan A."/>
            <person name="Barco R.A."/>
            <person name="Connon S.A."/>
            <person name="Amend J.P."/>
            <person name="Antoshechkin I.A."/>
            <person name="Orphan V.J."/>
        </authorList>
    </citation>
    <scope>NUCLEOTIDE SEQUENCE</scope>
    <source>
        <strain evidence="2">PM71</strain>
    </source>
</reference>
<dbReference type="EMBL" id="CP084166">
    <property type="protein sequence ID" value="UJG40198.1"/>
    <property type="molecule type" value="Genomic_DNA"/>
</dbReference>
<dbReference type="SUPFAM" id="SSF102114">
    <property type="entry name" value="Radical SAM enzymes"/>
    <property type="match status" value="1"/>
</dbReference>
<dbReference type="GO" id="GO:0051536">
    <property type="term" value="F:iron-sulfur cluster binding"/>
    <property type="evidence" value="ECO:0007669"/>
    <property type="project" value="InterPro"/>
</dbReference>
<evidence type="ECO:0000259" key="1">
    <source>
        <dbReference type="SMART" id="SM00729"/>
    </source>
</evidence>
<dbReference type="SMART" id="SM00729">
    <property type="entry name" value="Elp3"/>
    <property type="match status" value="1"/>
</dbReference>
<feature type="domain" description="Elp3/MiaA/NifB-like radical SAM core" evidence="1">
    <location>
        <begin position="44"/>
        <end position="276"/>
    </location>
</feature>